<dbReference type="EMBL" id="VUJU01000013">
    <property type="protein sequence ID" value="KAF0774030.1"/>
    <property type="molecule type" value="Genomic_DNA"/>
</dbReference>
<sequence length="115" mass="13338">FLTKQSYLYGCRNTFGLTFLTPQGVSLCFIEDFISIMSSNNIVNQYAGYLSETYISQNATFPPPKKPNIFMWLNIIKQIHTNIYCKIRSIHTPNKLKDYLVNKRCEAIDNAIIKF</sequence>
<proteinExistence type="predicted"/>
<feature type="non-terminal residue" evidence="1">
    <location>
        <position position="1"/>
    </location>
</feature>
<dbReference type="Proteomes" id="UP000478052">
    <property type="component" value="Unassembled WGS sequence"/>
</dbReference>
<dbReference type="OrthoDB" id="90756at2759"/>
<evidence type="ECO:0000313" key="2">
    <source>
        <dbReference type="Proteomes" id="UP000478052"/>
    </source>
</evidence>
<gene>
    <name evidence="1" type="ORF">FWK35_00000683</name>
</gene>
<protein>
    <submittedName>
        <fullName evidence="1">MULE domain-containing protein</fullName>
    </submittedName>
</protein>
<comment type="caution">
    <text evidence="1">The sequence shown here is derived from an EMBL/GenBank/DDBJ whole genome shotgun (WGS) entry which is preliminary data.</text>
</comment>
<reference evidence="1 2" key="1">
    <citation type="submission" date="2019-08" db="EMBL/GenBank/DDBJ databases">
        <title>Whole genome of Aphis craccivora.</title>
        <authorList>
            <person name="Voronova N.V."/>
            <person name="Shulinski R.S."/>
            <person name="Bandarenka Y.V."/>
            <person name="Zhorov D.G."/>
            <person name="Warner D."/>
        </authorList>
    </citation>
    <scope>NUCLEOTIDE SEQUENCE [LARGE SCALE GENOMIC DNA]</scope>
    <source>
        <strain evidence="1">180601</strain>
        <tissue evidence="1">Whole Body</tissue>
    </source>
</reference>
<dbReference type="AlphaFoldDB" id="A0A6G0ZRP4"/>
<accession>A0A6G0ZRP4</accession>
<keyword evidence="2" id="KW-1185">Reference proteome</keyword>
<name>A0A6G0ZRP4_APHCR</name>
<feature type="non-terminal residue" evidence="1">
    <location>
        <position position="115"/>
    </location>
</feature>
<organism evidence="1 2">
    <name type="scientific">Aphis craccivora</name>
    <name type="common">Cowpea aphid</name>
    <dbReference type="NCBI Taxonomy" id="307492"/>
    <lineage>
        <taxon>Eukaryota</taxon>
        <taxon>Metazoa</taxon>
        <taxon>Ecdysozoa</taxon>
        <taxon>Arthropoda</taxon>
        <taxon>Hexapoda</taxon>
        <taxon>Insecta</taxon>
        <taxon>Pterygota</taxon>
        <taxon>Neoptera</taxon>
        <taxon>Paraneoptera</taxon>
        <taxon>Hemiptera</taxon>
        <taxon>Sternorrhyncha</taxon>
        <taxon>Aphidomorpha</taxon>
        <taxon>Aphidoidea</taxon>
        <taxon>Aphididae</taxon>
        <taxon>Aphidini</taxon>
        <taxon>Aphis</taxon>
        <taxon>Aphis</taxon>
    </lineage>
</organism>
<evidence type="ECO:0000313" key="1">
    <source>
        <dbReference type="EMBL" id="KAF0774030.1"/>
    </source>
</evidence>